<dbReference type="EMBL" id="CP109135">
    <property type="protein sequence ID" value="WSD21272.1"/>
    <property type="molecule type" value="Genomic_DNA"/>
</dbReference>
<feature type="region of interest" description="Disordered" evidence="1">
    <location>
        <begin position="340"/>
        <end position="362"/>
    </location>
</feature>
<feature type="region of interest" description="Disordered" evidence="1">
    <location>
        <begin position="1006"/>
        <end position="1025"/>
    </location>
</feature>
<keyword evidence="3" id="KW-1185">Reference proteome</keyword>
<feature type="compositionally biased region" description="Polar residues" evidence="1">
    <location>
        <begin position="163"/>
        <end position="174"/>
    </location>
</feature>
<evidence type="ECO:0000313" key="3">
    <source>
        <dbReference type="Proteomes" id="UP001340816"/>
    </source>
</evidence>
<protein>
    <submittedName>
        <fullName evidence="2">Uncharacterized protein</fullName>
    </submittedName>
</protein>
<feature type="compositionally biased region" description="Acidic residues" evidence="1">
    <location>
        <begin position="340"/>
        <end position="349"/>
    </location>
</feature>
<reference evidence="2 3" key="1">
    <citation type="submission" date="2022-10" db="EMBL/GenBank/DDBJ databases">
        <title>The complete genomes of actinobacterial strains from the NBC collection.</title>
        <authorList>
            <person name="Joergensen T.S."/>
            <person name="Alvarez Arevalo M."/>
            <person name="Sterndorff E.B."/>
            <person name="Faurdal D."/>
            <person name="Vuksanovic O."/>
            <person name="Mourched A.-S."/>
            <person name="Charusanti P."/>
            <person name="Shaw S."/>
            <person name="Blin K."/>
            <person name="Weber T."/>
        </authorList>
    </citation>
    <scope>NUCLEOTIDE SEQUENCE [LARGE SCALE GENOMIC DNA]</scope>
    <source>
        <strain evidence="2 3">NBC 01752</strain>
    </source>
</reference>
<evidence type="ECO:0000313" key="2">
    <source>
        <dbReference type="EMBL" id="WSD21272.1"/>
    </source>
</evidence>
<name>A0ABZ1HUL4_STRPH</name>
<dbReference type="RefSeq" id="WP_326762809.1">
    <property type="nucleotide sequence ID" value="NZ_CP109135.1"/>
</dbReference>
<dbReference type="Proteomes" id="UP001340816">
    <property type="component" value="Chromosome"/>
</dbReference>
<feature type="region of interest" description="Disordered" evidence="1">
    <location>
        <begin position="163"/>
        <end position="182"/>
    </location>
</feature>
<gene>
    <name evidence="2" type="ORF">OHB35_53065</name>
</gene>
<organism evidence="2 3">
    <name type="scientific">Streptomyces phaeochromogenes</name>
    <dbReference type="NCBI Taxonomy" id="1923"/>
    <lineage>
        <taxon>Bacteria</taxon>
        <taxon>Bacillati</taxon>
        <taxon>Actinomycetota</taxon>
        <taxon>Actinomycetes</taxon>
        <taxon>Kitasatosporales</taxon>
        <taxon>Streptomycetaceae</taxon>
        <taxon>Streptomyces</taxon>
        <taxon>Streptomyces phaeochromogenes group</taxon>
    </lineage>
</organism>
<accession>A0ABZ1HUL4</accession>
<proteinExistence type="predicted"/>
<evidence type="ECO:0000256" key="1">
    <source>
        <dbReference type="SAM" id="MobiDB-lite"/>
    </source>
</evidence>
<sequence length="1025" mass="110766">MDETLLLMADDPTRDGDDIRAVAMSPLRELADDNDPSTSFMDLLIAAPVREQWSRAADSYLAVTFASAALPETVVAISRMLIIWALLERLGRRRSLSHGEVEELQLDAVVVIPGDVHLIGAVNGVVKPLDVEPEPQQPRSKALDRHRQLTGAIEDIRSALRQGSDTTVLPQTDTEPAEQAPAQPAISGVLFESLAPTLLDSTRQVLAEHTRDAGPVPLLTVLSGLETAADQALSEHTAALELAHRDAYKRQAVAAELVRKQPWLAETQATLPGNGRVPVVVDADLPQRVGDARLLSPPVLGALKVVRQTLAGYELGEIAHVENVLDGENKIRRHRVVDVTETESTESDSLEQKHQHDLQTTTKSELATEVQETVANAGSFNAGGTITASYGPYFSASATVGVSQSKSQSTTTKASTKFAKDVIDRTTDSLRTRTERVRRSLTRRTITEENTHTLAAEGGNTVGVYRWVNKLYCAQVYNYGLRVLLDIGIPDPAVDYRFATELGADLDVDADPPPALVYPGTKDPLIPGALSRANWQTMAATFRVAGFPPPPLDFVTTPLAWSEEAPQAPPAQKDEAPPPAPRLFKTSREVTIPGGYLPTRFAAAVLSDGPSGRYGNNLTSAEREILRATQASNVDRAPAEVRGRLWFLLNMWLTWDPFQTPIPALSLDDIRLLNDYIVPDFANTGAMGEGLRTFVASASGGLRPGIELAVGTTMVWAPPGAHKVRERFSNGQKPGEIYPELTITETEGTMLPIAVSTTGGQGFALAIEIVSQMGDLVQRWQYEAYAAILAAHTAWENDWRSAVAAAETQRGVAISGRNSQENAEIIRTELKRSVISMLGAPAVSDLDVVTPGSAVLSGTPPKATPPQVDRQRAGQAARLVAFYEQAFEWQNTSYIFYPYFWTGRRDWPEALARTDPDPLFTQFLRAGSARVVLPVRPGFESVVASRLHLTLPSPAVPASAPQPSDGPYLDIAEEIRAAQDVTAGGVPSGPPWPVVLPTTLVALDSTPMPSYETACSPPEEPDDDA</sequence>